<keyword evidence="3" id="KW-1185">Reference proteome</keyword>
<dbReference type="Proteomes" id="UP000019753">
    <property type="component" value="Unassembled WGS sequence"/>
</dbReference>
<accession>A0A021VVH0</accession>
<evidence type="ECO:0000256" key="1">
    <source>
        <dbReference type="SAM" id="MobiDB-lite"/>
    </source>
</evidence>
<evidence type="ECO:0000313" key="3">
    <source>
        <dbReference type="Proteomes" id="UP000019753"/>
    </source>
</evidence>
<name>A0A021VVH0_9CELL</name>
<evidence type="ECO:0000313" key="2">
    <source>
        <dbReference type="EMBL" id="EYR63067.1"/>
    </source>
</evidence>
<organism evidence="2 3">
    <name type="scientific">Actinotalea ferrariae CF5-4</name>
    <dbReference type="NCBI Taxonomy" id="948458"/>
    <lineage>
        <taxon>Bacteria</taxon>
        <taxon>Bacillati</taxon>
        <taxon>Actinomycetota</taxon>
        <taxon>Actinomycetes</taxon>
        <taxon>Micrococcales</taxon>
        <taxon>Cellulomonadaceae</taxon>
        <taxon>Actinotalea</taxon>
    </lineage>
</organism>
<dbReference type="RefSeq" id="WP_034226655.1">
    <property type="nucleotide sequence ID" value="NZ_AXCW01000132.1"/>
</dbReference>
<sequence length="420" mass="42557">MRIDLERALADVAATVDDDVTAERMSGQVRHMVTRVRRRRAVRHTAQGVASVGAVAVIGVAATSLGGGPQGGPGPSVPPATSSPDVTGPPVPAPALSCTSGVPDPTTGTPALELTAASEAERGRTTTVEGALRNTGGRDLDLEGWGMFELVAVAEDRVVGTMAGGGEESGSLPADGRLRPGDAAGLTTTTGFASCEDPATTLAPGEYTLVGRLLAELGGDVVEVVSEPLPFTVTGPEREVSALESERALESLLTVAEETDGPFPVCGTKPWLDDGMPALELDYVAGASDLVAPAGTAVPGGVTLKTTEGRYAIANASPLARVVLLRDGVVVGVPFLDPEDLVDVDLAAGETQPFDLMTTTALCGTGEGGTGEALPLPAGEYTAIAALDLMVKEIGGPGEEPDGSTYPYTAVSEPVQVTLP</sequence>
<dbReference type="OrthoDB" id="4227064at2"/>
<feature type="region of interest" description="Disordered" evidence="1">
    <location>
        <begin position="67"/>
        <end position="137"/>
    </location>
</feature>
<proteinExistence type="predicted"/>
<dbReference type="AlphaFoldDB" id="A0A021VVH0"/>
<gene>
    <name evidence="2" type="ORF">N866_03410</name>
</gene>
<reference evidence="2 3" key="1">
    <citation type="submission" date="2014-01" db="EMBL/GenBank/DDBJ databases">
        <title>Actinotalea ferrariae CF5-4.</title>
        <authorList>
            <person name="Chen F."/>
            <person name="Li Y."/>
            <person name="Wang G."/>
        </authorList>
    </citation>
    <scope>NUCLEOTIDE SEQUENCE [LARGE SCALE GENOMIC DNA]</scope>
    <source>
        <strain evidence="2 3">CF5-4</strain>
    </source>
</reference>
<comment type="caution">
    <text evidence="2">The sequence shown here is derived from an EMBL/GenBank/DDBJ whole genome shotgun (WGS) entry which is preliminary data.</text>
</comment>
<protein>
    <submittedName>
        <fullName evidence="2">Uncharacterized protein</fullName>
    </submittedName>
</protein>
<dbReference type="EMBL" id="AXCW01000132">
    <property type="protein sequence ID" value="EYR63067.1"/>
    <property type="molecule type" value="Genomic_DNA"/>
</dbReference>